<keyword evidence="3" id="KW-1185">Reference proteome</keyword>
<evidence type="ECO:0000313" key="2">
    <source>
        <dbReference type="EMBL" id="MCH4813867.1"/>
    </source>
</evidence>
<protein>
    <submittedName>
        <fullName evidence="2">Uncharacterized protein</fullName>
    </submittedName>
</protein>
<name>A0ABS9SCP4_9GAMM</name>
<proteinExistence type="predicted"/>
<accession>A0ABS9SCP4</accession>
<organism evidence="2 3">
    <name type="scientific">Vreelandella neptunia</name>
    <dbReference type="NCBI Taxonomy" id="115551"/>
    <lineage>
        <taxon>Bacteria</taxon>
        <taxon>Pseudomonadati</taxon>
        <taxon>Pseudomonadota</taxon>
        <taxon>Gammaproteobacteria</taxon>
        <taxon>Oceanospirillales</taxon>
        <taxon>Halomonadaceae</taxon>
        <taxon>Vreelandella</taxon>
    </lineage>
</organism>
<evidence type="ECO:0000256" key="1">
    <source>
        <dbReference type="SAM" id="MobiDB-lite"/>
    </source>
</evidence>
<feature type="compositionally biased region" description="Low complexity" evidence="1">
    <location>
        <begin position="42"/>
        <end position="53"/>
    </location>
</feature>
<dbReference type="Proteomes" id="UP001320609">
    <property type="component" value="Unassembled WGS sequence"/>
</dbReference>
<feature type="compositionally biased region" description="Basic and acidic residues" evidence="1">
    <location>
        <begin position="20"/>
        <end position="38"/>
    </location>
</feature>
<feature type="region of interest" description="Disordered" evidence="1">
    <location>
        <begin position="1"/>
        <end position="59"/>
    </location>
</feature>
<evidence type="ECO:0000313" key="3">
    <source>
        <dbReference type="Proteomes" id="UP001320609"/>
    </source>
</evidence>
<reference evidence="2 3" key="1">
    <citation type="submission" date="2022-03" db="EMBL/GenBank/DDBJ databases">
        <title>Genomic signatures underlying metal tolerance in selected Arctic bacterial isolates.</title>
        <authorList>
            <person name="Thomas F.A."/>
            <person name="Venkatachalam S."/>
            <person name="Krishnan K.P."/>
        </authorList>
    </citation>
    <scope>NUCLEOTIDE SEQUENCE [LARGE SCALE GENOMIC DNA]</scope>
    <source>
        <strain evidence="2 3">HM116</strain>
    </source>
</reference>
<comment type="caution">
    <text evidence="2">The sequence shown here is derived from an EMBL/GenBank/DDBJ whole genome shotgun (WGS) entry which is preliminary data.</text>
</comment>
<gene>
    <name evidence="2" type="ORF">MLE19_21325</name>
</gene>
<feature type="compositionally biased region" description="Basic and acidic residues" evidence="1">
    <location>
        <begin position="1"/>
        <end position="10"/>
    </location>
</feature>
<dbReference type="EMBL" id="JAKVTW010000026">
    <property type="protein sequence ID" value="MCH4813867.1"/>
    <property type="molecule type" value="Genomic_DNA"/>
</dbReference>
<sequence length="59" mass="6025">MARRGAEHPDCPGGDGSGDGPRDDAARGSRRFDPDGCRARVGARQESSAAAAGRRAETG</sequence>